<organism evidence="2 3">
    <name type="scientific">Prosthecochloris vibrioformis</name>
    <name type="common">Chlorobium vibrioforme</name>
    <dbReference type="NCBI Taxonomy" id="1098"/>
    <lineage>
        <taxon>Bacteria</taxon>
        <taxon>Pseudomonadati</taxon>
        <taxon>Chlorobiota</taxon>
        <taxon>Chlorobiia</taxon>
        <taxon>Chlorobiales</taxon>
        <taxon>Chlorobiaceae</taxon>
        <taxon>Prosthecochloris</taxon>
    </lineage>
</organism>
<gene>
    <name evidence="2" type="ORF">FGF68_03615</name>
</gene>
<evidence type="ECO:0000313" key="3">
    <source>
        <dbReference type="Proteomes" id="UP000309544"/>
    </source>
</evidence>
<reference evidence="2 3" key="1">
    <citation type="submission" date="2019-05" db="EMBL/GenBank/DDBJ databases">
        <title>Draft Whole-Genome sequence of the green sulfur bacterium Prosthecochloris vibrioformis DSM 260.</title>
        <authorList>
            <person name="Meyer T.E."/>
            <person name="Kyndt J.A."/>
        </authorList>
    </citation>
    <scope>NUCLEOTIDE SEQUENCE [LARGE SCALE GENOMIC DNA]</scope>
    <source>
        <strain evidence="2 3">DSM 260</strain>
    </source>
</reference>
<feature type="transmembrane region" description="Helical" evidence="1">
    <location>
        <begin position="20"/>
        <end position="40"/>
    </location>
</feature>
<keyword evidence="1" id="KW-1133">Transmembrane helix</keyword>
<keyword evidence="1" id="KW-0472">Membrane</keyword>
<dbReference type="AlphaFoldDB" id="A0A5C4S1I9"/>
<dbReference type="RefSeq" id="WP_068866713.1">
    <property type="nucleotide sequence ID" value="NZ_VDCI01000002.1"/>
</dbReference>
<accession>A0A5C4S1I9</accession>
<comment type="caution">
    <text evidence="2">The sequence shown here is derived from an EMBL/GenBank/DDBJ whole genome shotgun (WGS) entry which is preliminary data.</text>
</comment>
<evidence type="ECO:0000256" key="1">
    <source>
        <dbReference type="SAM" id="Phobius"/>
    </source>
</evidence>
<sequence>MQQVFEYPMTYPGWWLDSYYIFSWAFGMLMLAAGWAYFFRYGKFSYGIDLGCLWKSTLLLILTTVSLGVPNYYNVRFEAEHGREGDKVMLSEDGMIYIYRNGSQKLFGKDDIRRVYQEEVTFNPPPRIYVVAEQGGARDSVFVTERFPRYDELLQSVADIAGLQVERP</sequence>
<protein>
    <submittedName>
        <fullName evidence="2">Uncharacterized protein</fullName>
    </submittedName>
</protein>
<proteinExistence type="predicted"/>
<keyword evidence="1" id="KW-0812">Transmembrane</keyword>
<name>A0A5C4S1I9_PROVB</name>
<feature type="transmembrane region" description="Helical" evidence="1">
    <location>
        <begin position="52"/>
        <end position="73"/>
    </location>
</feature>
<evidence type="ECO:0000313" key="2">
    <source>
        <dbReference type="EMBL" id="TNJ37320.1"/>
    </source>
</evidence>
<keyword evidence="3" id="KW-1185">Reference proteome</keyword>
<dbReference type="EMBL" id="VDCI01000002">
    <property type="protein sequence ID" value="TNJ37320.1"/>
    <property type="molecule type" value="Genomic_DNA"/>
</dbReference>
<dbReference type="Proteomes" id="UP000309544">
    <property type="component" value="Unassembled WGS sequence"/>
</dbReference>